<evidence type="ECO:0008006" key="5">
    <source>
        <dbReference type="Google" id="ProtNLM"/>
    </source>
</evidence>
<dbReference type="Gramene" id="KMS94391">
    <property type="protein sequence ID" value="KMS94391"/>
    <property type="gene ID" value="BVRB_021880"/>
</dbReference>
<dbReference type="GO" id="GO:0000159">
    <property type="term" value="C:protein phosphatase type 2A complex"/>
    <property type="evidence" value="ECO:0007669"/>
    <property type="project" value="InterPro"/>
</dbReference>
<feature type="non-terminal residue" evidence="3">
    <location>
        <position position="141"/>
    </location>
</feature>
<dbReference type="EMBL" id="KQ093747">
    <property type="protein sequence ID" value="KMS94391.1"/>
    <property type="molecule type" value="Genomic_DNA"/>
</dbReference>
<dbReference type="GO" id="GO:0019888">
    <property type="term" value="F:protein phosphatase regulator activity"/>
    <property type="evidence" value="ECO:0007669"/>
    <property type="project" value="InterPro"/>
</dbReference>
<dbReference type="SUPFAM" id="SSF50978">
    <property type="entry name" value="WD40 repeat-like"/>
    <property type="match status" value="1"/>
</dbReference>
<dbReference type="PANTHER" id="PTHR11871">
    <property type="entry name" value="PROTEIN PHOSPHATASE PP2A REGULATORY SUBUNIT B"/>
    <property type="match status" value="1"/>
</dbReference>
<keyword evidence="2" id="KW-0677">Repeat</keyword>
<evidence type="ECO:0000313" key="4">
    <source>
        <dbReference type="Proteomes" id="UP000035740"/>
    </source>
</evidence>
<dbReference type="eggNOG" id="KOG1354">
    <property type="taxonomic scope" value="Eukaryota"/>
</dbReference>
<dbReference type="InterPro" id="IPR015943">
    <property type="entry name" value="WD40/YVTN_repeat-like_dom_sf"/>
</dbReference>
<dbReference type="InterPro" id="IPR000009">
    <property type="entry name" value="PP2A_PR55"/>
</dbReference>
<evidence type="ECO:0000313" key="3">
    <source>
        <dbReference type="EMBL" id="KMS94391.1"/>
    </source>
</evidence>
<reference evidence="3 4" key="1">
    <citation type="journal article" date="2014" name="Nature">
        <title>The genome of the recently domesticated crop plant sugar beet (Beta vulgaris).</title>
        <authorList>
            <person name="Dohm J.C."/>
            <person name="Minoche A.E."/>
            <person name="Holtgrawe D."/>
            <person name="Capella-Gutierrez S."/>
            <person name="Zakrzewski F."/>
            <person name="Tafer H."/>
            <person name="Rupp O."/>
            <person name="Sorensen T.R."/>
            <person name="Stracke R."/>
            <person name="Reinhardt R."/>
            <person name="Goesmann A."/>
            <person name="Kraft T."/>
            <person name="Schulz B."/>
            <person name="Stadler P.F."/>
            <person name="Schmidt T."/>
            <person name="Gabaldon T."/>
            <person name="Lehrach H."/>
            <person name="Weisshaar B."/>
            <person name="Himmelbauer H."/>
        </authorList>
    </citation>
    <scope>NUCLEOTIDE SEQUENCE [LARGE SCALE GENOMIC DNA]</scope>
    <source>
        <tissue evidence="3">Taproot</tissue>
    </source>
</reference>
<dbReference type="Gene3D" id="2.130.10.10">
    <property type="entry name" value="YVTN repeat-like/Quinoprotein amine dehydrogenase"/>
    <property type="match status" value="1"/>
</dbReference>
<proteinExistence type="predicted"/>
<protein>
    <recommendedName>
        <fullName evidence="5">Serine/threonine-protein phosphatase 2A 55 kDa regulatory subunit B</fullName>
    </recommendedName>
</protein>
<keyword evidence="1" id="KW-0853">WD repeat</keyword>
<keyword evidence="4" id="KW-1185">Reference proteome</keyword>
<sequence>MDLRHRAILTTPDCTLEQEPDPNDRSFFSEIVSSISDCQYSDDGRFIVSRDYLTAKIWDLRQTRRAYDTVSIHEHIRSKLADVYENDSIFDKFEICASSRAISSTQLVTGSYDNEAVIYDWDKRTLDRLKPLRSTYGKLSQ</sequence>
<evidence type="ECO:0000256" key="2">
    <source>
        <dbReference type="ARBA" id="ARBA00022737"/>
    </source>
</evidence>
<dbReference type="Proteomes" id="UP000035740">
    <property type="component" value="Unassembled WGS sequence"/>
</dbReference>
<dbReference type="PRINTS" id="PR00600">
    <property type="entry name" value="PP2APR55"/>
</dbReference>
<organism evidence="3 4">
    <name type="scientific">Beta vulgaris subsp. vulgaris</name>
    <name type="common">Beet</name>
    <dbReference type="NCBI Taxonomy" id="3555"/>
    <lineage>
        <taxon>Eukaryota</taxon>
        <taxon>Viridiplantae</taxon>
        <taxon>Streptophyta</taxon>
        <taxon>Embryophyta</taxon>
        <taxon>Tracheophyta</taxon>
        <taxon>Spermatophyta</taxon>
        <taxon>Magnoliopsida</taxon>
        <taxon>eudicotyledons</taxon>
        <taxon>Gunneridae</taxon>
        <taxon>Pentapetalae</taxon>
        <taxon>Caryophyllales</taxon>
        <taxon>Chenopodiaceae</taxon>
        <taxon>Betoideae</taxon>
        <taxon>Beta</taxon>
    </lineage>
</organism>
<evidence type="ECO:0000256" key="1">
    <source>
        <dbReference type="ARBA" id="ARBA00022574"/>
    </source>
</evidence>
<accession>A0A0J8B086</accession>
<dbReference type="AlphaFoldDB" id="A0A0J8B086"/>
<name>A0A0J8B086_BETVV</name>
<gene>
    <name evidence="3" type="ORF">BVRB_021880</name>
</gene>
<dbReference type="InterPro" id="IPR036322">
    <property type="entry name" value="WD40_repeat_dom_sf"/>
</dbReference>
<dbReference type="OrthoDB" id="6274823at2759"/>